<reference evidence="2 3" key="1">
    <citation type="submission" date="2015-01" db="EMBL/GenBank/DDBJ databases">
        <title>Genome sequences of high lactate-tolerant strain Salinicoccus roseus W12 with industrial interest.</title>
        <authorList>
            <person name="Wang H."/>
            <person name="Yu B."/>
        </authorList>
    </citation>
    <scope>NUCLEOTIDE SEQUENCE [LARGE SCALE GENOMIC DNA]</scope>
    <source>
        <strain evidence="2 3">W12</strain>
    </source>
</reference>
<dbReference type="EMBL" id="JXII01000008">
    <property type="protein sequence ID" value="KIH70290.1"/>
    <property type="molecule type" value="Genomic_DNA"/>
</dbReference>
<dbReference type="AlphaFoldDB" id="A0A0C2H924"/>
<comment type="caution">
    <text evidence="2">The sequence shown here is derived from an EMBL/GenBank/DDBJ whole genome shotgun (WGS) entry which is preliminary data.</text>
</comment>
<sequence>MLKDKYVLDIFRDRSAIRTLNILAISLTVLSFIAFYLLDLFLADDAGSALIGMESFGIIGAVLLIMAILFAIITVHEGIHGLFFKLFHPKGKIRFGYKSGMFYAAAPGEVFTRRQFAIVILMPFVVITSVMLIMMFTVPHGAYKYLLALHTGACAGDFYYIYLIMKHRNMEYVEDTEVGMTMYEGHPADS</sequence>
<evidence type="ECO:0000256" key="1">
    <source>
        <dbReference type="SAM" id="Phobius"/>
    </source>
</evidence>
<evidence type="ECO:0000313" key="2">
    <source>
        <dbReference type="EMBL" id="KIH70290.1"/>
    </source>
</evidence>
<evidence type="ECO:0008006" key="4">
    <source>
        <dbReference type="Google" id="ProtNLM"/>
    </source>
</evidence>
<protein>
    <recommendedName>
        <fullName evidence="4">Zincin peptidase</fullName>
    </recommendedName>
</protein>
<proteinExistence type="predicted"/>
<feature type="transmembrane region" description="Helical" evidence="1">
    <location>
        <begin position="142"/>
        <end position="162"/>
    </location>
</feature>
<keyword evidence="1" id="KW-1133">Transmembrane helix</keyword>
<dbReference type="Proteomes" id="UP000031546">
    <property type="component" value="Unassembled WGS sequence"/>
</dbReference>
<feature type="transmembrane region" description="Helical" evidence="1">
    <location>
        <begin position="58"/>
        <end position="84"/>
    </location>
</feature>
<name>A0A0C2H924_9STAP</name>
<organism evidence="2 3">
    <name type="scientific">Salinicoccus roseus</name>
    <dbReference type="NCBI Taxonomy" id="45670"/>
    <lineage>
        <taxon>Bacteria</taxon>
        <taxon>Bacillati</taxon>
        <taxon>Bacillota</taxon>
        <taxon>Bacilli</taxon>
        <taxon>Bacillales</taxon>
        <taxon>Staphylococcaceae</taxon>
        <taxon>Salinicoccus</taxon>
    </lineage>
</organism>
<keyword evidence="1" id="KW-0472">Membrane</keyword>
<feature type="transmembrane region" description="Helical" evidence="1">
    <location>
        <begin position="116"/>
        <end position="136"/>
    </location>
</feature>
<feature type="transmembrane region" description="Helical" evidence="1">
    <location>
        <begin position="20"/>
        <end position="38"/>
    </location>
</feature>
<gene>
    <name evidence="2" type="ORF">SN16_09440</name>
</gene>
<dbReference type="InterPro" id="IPR021683">
    <property type="entry name" value="DUF3267"/>
</dbReference>
<evidence type="ECO:0000313" key="3">
    <source>
        <dbReference type="Proteomes" id="UP000031546"/>
    </source>
</evidence>
<accession>A0A0C2H924</accession>
<dbReference type="STRING" id="45670.SN16_09440"/>
<keyword evidence="1" id="KW-0812">Transmembrane</keyword>
<dbReference type="Pfam" id="PF11667">
    <property type="entry name" value="DUF3267"/>
    <property type="match status" value="1"/>
</dbReference>